<sequence length="567" mass="65113">MFNTLNYFNMKRNLKQYIIFGLMFIMASGIFNSCVKDDEISITEPVRYTSDDIKSYADLFKVFWTVMDQRYNYFYEQKRKDNKDWNAVYREYYPKFSALKTWAMTNDMSDKDILDDRNKAIEYFKDIIDPIIDGHFVFSVLLPLSKSEGNTQENFRGGMKNKPANIYNFNSKLGYMFNRVDNRVAQRYGSFIYMMGNLRTNPEIYYISYNQFAVYNTSLEFQEKYLTPNPIDNYVLTANEIEKNPDLNAIKDANTKNRVKDFTLNVLSQWNAFFTSADVKSYNEQVAAFKNTEIVSDAFIALTRKLLNTSGSLVAYNNKTVYSSVLNSESDKYITWFMKRMGDHTEKGYNYTVFKDDADDLIFKSSFYQKFLNPLRKGDIKKLIIDLRGNGGGAVIDFRLFVERFVTKNSVWGYQRTKEGNGQFNYTPWVPMQAKPHKFNMPTNIPIAILTDKGSYSMSEMSTMMLKSQGSHVVSIGDFTGGATAGLTPNPDEFNGGSQETIAGTMRFYMPVMATKDMNGNVIEGIGVKPDIFVTPPTDAEVAEMKNSPATFVDRVMNEAVKYLSGK</sequence>
<dbReference type="Gene3D" id="3.90.226.10">
    <property type="entry name" value="2-enoyl-CoA Hydratase, Chain A, domain 1"/>
    <property type="match status" value="1"/>
</dbReference>
<dbReference type="CDD" id="cd06567">
    <property type="entry name" value="Peptidase_S41"/>
    <property type="match status" value="1"/>
</dbReference>
<proteinExistence type="predicted"/>
<reference evidence="3" key="2">
    <citation type="submission" date="2023-02" db="EMBL/GenBank/DDBJ databases">
        <title>Elizabethkingia anophelis draft genomes.</title>
        <authorList>
            <person name="Nicholson A.C."/>
            <person name="Whitney A.M."/>
            <person name="Humrighouse B.W."/>
            <person name="Villarma A."/>
            <person name="Bell M."/>
            <person name="Mcquiston J."/>
        </authorList>
    </citation>
    <scope>NUCLEOTIDE SEQUENCE</scope>
    <source>
        <strain evidence="3">B4955</strain>
    </source>
</reference>
<dbReference type="PANTHER" id="PTHR32060:SF30">
    <property type="entry name" value="CARBOXY-TERMINAL PROCESSING PROTEASE CTPA"/>
    <property type="match status" value="1"/>
</dbReference>
<keyword evidence="1" id="KW-1133">Transmembrane helix</keyword>
<reference evidence="4 5" key="1">
    <citation type="submission" date="2018-06" db="EMBL/GenBank/DDBJ databases">
        <authorList>
            <consortium name="Pathogen Informatics"/>
            <person name="Doyle S."/>
        </authorList>
    </citation>
    <scope>NUCLEOTIDE SEQUENCE [LARGE SCALE GENOMIC DNA]</scope>
    <source>
        <strain evidence="4 5">NCTC10588</strain>
    </source>
</reference>
<feature type="transmembrane region" description="Helical" evidence="1">
    <location>
        <begin position="14"/>
        <end position="31"/>
    </location>
</feature>
<dbReference type="GO" id="GO:0007165">
    <property type="term" value="P:signal transduction"/>
    <property type="evidence" value="ECO:0007669"/>
    <property type="project" value="TreeGrafter"/>
</dbReference>
<dbReference type="EC" id="3.4.21.102" evidence="4"/>
<dbReference type="Proteomes" id="UP001189000">
    <property type="component" value="Unassembled WGS sequence"/>
</dbReference>
<dbReference type="EMBL" id="NWGY01000020">
    <property type="protein sequence ID" value="MDV3666103.1"/>
    <property type="molecule type" value="Genomic_DNA"/>
</dbReference>
<dbReference type="PANTHER" id="PTHR32060">
    <property type="entry name" value="TAIL-SPECIFIC PROTEASE"/>
    <property type="match status" value="1"/>
</dbReference>
<dbReference type="EMBL" id="UFYD01000001">
    <property type="protein sequence ID" value="STC95729.1"/>
    <property type="molecule type" value="Genomic_DNA"/>
</dbReference>
<evidence type="ECO:0000256" key="1">
    <source>
        <dbReference type="SAM" id="Phobius"/>
    </source>
</evidence>
<comment type="caution">
    <text evidence="4">The sequence shown here is derived from an EMBL/GenBank/DDBJ whole genome shotgun (WGS) entry which is preliminary data.</text>
</comment>
<dbReference type="GO" id="GO:0006508">
    <property type="term" value="P:proteolysis"/>
    <property type="evidence" value="ECO:0007669"/>
    <property type="project" value="UniProtKB-KW"/>
</dbReference>
<evidence type="ECO:0000313" key="3">
    <source>
        <dbReference type="EMBL" id="MDV3666103.1"/>
    </source>
</evidence>
<dbReference type="SMART" id="SM00245">
    <property type="entry name" value="TSPc"/>
    <property type="match status" value="1"/>
</dbReference>
<dbReference type="InterPro" id="IPR029045">
    <property type="entry name" value="ClpP/crotonase-like_dom_sf"/>
</dbReference>
<evidence type="ECO:0000313" key="4">
    <source>
        <dbReference type="EMBL" id="STC95729.1"/>
    </source>
</evidence>
<evidence type="ECO:0000259" key="2">
    <source>
        <dbReference type="SMART" id="SM00245"/>
    </source>
</evidence>
<organism evidence="4 5">
    <name type="scientific">Elizabethkingia anophelis</name>
    <dbReference type="NCBI Taxonomy" id="1117645"/>
    <lineage>
        <taxon>Bacteria</taxon>
        <taxon>Pseudomonadati</taxon>
        <taxon>Bacteroidota</taxon>
        <taxon>Flavobacteriia</taxon>
        <taxon>Flavobacteriales</taxon>
        <taxon>Weeksellaceae</taxon>
        <taxon>Elizabethkingia</taxon>
    </lineage>
</organism>
<name>A0A7Z7PVB0_9FLAO</name>
<protein>
    <submittedName>
        <fullName evidence="4">Carboxy-terminal processing protease CtpB</fullName>
        <ecNumber evidence="4">3.4.21.102</ecNumber>
    </submittedName>
    <submittedName>
        <fullName evidence="3">Peptidase S41</fullName>
    </submittedName>
</protein>
<accession>A0A7Z7PVB0</accession>
<dbReference type="SUPFAM" id="SSF52096">
    <property type="entry name" value="ClpP/crotonase"/>
    <property type="match status" value="1"/>
</dbReference>
<dbReference type="AlphaFoldDB" id="A0A7Z7PVB0"/>
<dbReference type="Pfam" id="PF03572">
    <property type="entry name" value="Peptidase_S41"/>
    <property type="match status" value="1"/>
</dbReference>
<keyword evidence="4" id="KW-0378">Hydrolase</keyword>
<feature type="domain" description="Tail specific protease" evidence="2">
    <location>
        <begin position="318"/>
        <end position="535"/>
    </location>
</feature>
<keyword evidence="4" id="KW-0645">Protease</keyword>
<keyword evidence="1" id="KW-0812">Transmembrane</keyword>
<dbReference type="Gene3D" id="3.30.750.44">
    <property type="match status" value="1"/>
</dbReference>
<dbReference type="Proteomes" id="UP000254876">
    <property type="component" value="Unassembled WGS sequence"/>
</dbReference>
<gene>
    <name evidence="4" type="primary">ctpB</name>
    <name evidence="3" type="ORF">CMU51_18795</name>
    <name evidence="4" type="ORF">NCTC10588_00444</name>
</gene>
<keyword evidence="1" id="KW-0472">Membrane</keyword>
<evidence type="ECO:0000313" key="5">
    <source>
        <dbReference type="Proteomes" id="UP000254876"/>
    </source>
</evidence>
<dbReference type="GO" id="GO:0030288">
    <property type="term" value="C:outer membrane-bounded periplasmic space"/>
    <property type="evidence" value="ECO:0007669"/>
    <property type="project" value="TreeGrafter"/>
</dbReference>
<dbReference type="InterPro" id="IPR005151">
    <property type="entry name" value="Tail-specific_protease"/>
</dbReference>
<dbReference type="GO" id="GO:0004252">
    <property type="term" value="F:serine-type endopeptidase activity"/>
    <property type="evidence" value="ECO:0007669"/>
    <property type="project" value="UniProtKB-EC"/>
</dbReference>